<keyword evidence="3" id="KW-1185">Reference proteome</keyword>
<gene>
    <name evidence="2" type="ORF">KSW38_08355</name>
</gene>
<evidence type="ECO:0008006" key="4">
    <source>
        <dbReference type="Google" id="ProtNLM"/>
    </source>
</evidence>
<keyword evidence="1" id="KW-0472">Membrane</keyword>
<proteinExistence type="predicted"/>
<accession>A0ABS6I4I3</accession>
<sequence length="314" mass="33255">MSRRKPAARRNPAARYKLAALRHTRNPEHLRHCPECRAALNRERQYLERLRGAAVPEASEDLTARLLQHTQRLANEQVPLVANSRTRGGAWRALRIAGVAAGSLTVSAGALGLAAYAVAGDTAPNAGIGAGNDASSLSSALTGGPAELMMTPEFVATPDFRPTAPVNLSSEQLDALRGQGWACPELGGMGFHVVAAKATVHNGHPAVELRLESNGHYATVVEEHLQASDLAVTGRPTSAQLSLTQGTPWEAVYRTSAAVLSYSSDLPADVADDAVPELVRAGDSMISTKAPQASETWSERMIRGLRTLLRPAGL</sequence>
<feature type="transmembrane region" description="Helical" evidence="1">
    <location>
        <begin position="93"/>
        <end position="118"/>
    </location>
</feature>
<organism evidence="2 3">
    <name type="scientific">Paenarthrobacter aromaticivorans</name>
    <dbReference type="NCBI Taxonomy" id="2849150"/>
    <lineage>
        <taxon>Bacteria</taxon>
        <taxon>Bacillati</taxon>
        <taxon>Actinomycetota</taxon>
        <taxon>Actinomycetes</taxon>
        <taxon>Micrococcales</taxon>
        <taxon>Micrococcaceae</taxon>
        <taxon>Paenarthrobacter</taxon>
    </lineage>
</organism>
<evidence type="ECO:0000256" key="1">
    <source>
        <dbReference type="SAM" id="Phobius"/>
    </source>
</evidence>
<keyword evidence="1" id="KW-0812">Transmembrane</keyword>
<name>A0ABS6I4I3_9MICC</name>
<dbReference type="EMBL" id="JAHOPC010000003">
    <property type="protein sequence ID" value="MBU8866297.1"/>
    <property type="molecule type" value="Genomic_DNA"/>
</dbReference>
<comment type="caution">
    <text evidence="2">The sequence shown here is derived from an EMBL/GenBank/DDBJ whole genome shotgun (WGS) entry which is preliminary data.</text>
</comment>
<evidence type="ECO:0000313" key="2">
    <source>
        <dbReference type="EMBL" id="MBU8866297.1"/>
    </source>
</evidence>
<keyword evidence="1" id="KW-1133">Transmembrane helix</keyword>
<protein>
    <recommendedName>
        <fullName evidence="4">Anti-sigma factor</fullName>
    </recommendedName>
</protein>
<evidence type="ECO:0000313" key="3">
    <source>
        <dbReference type="Proteomes" id="UP000824166"/>
    </source>
</evidence>
<reference evidence="2 3" key="1">
    <citation type="submission" date="2021-06" db="EMBL/GenBank/DDBJ databases">
        <authorList>
            <person name="Jeong J.W."/>
        </authorList>
    </citation>
    <scope>NUCLEOTIDE SEQUENCE [LARGE SCALE GENOMIC DNA]</scope>
    <source>
        <strain evidence="2 3">MMS21-TAE1-1</strain>
    </source>
</reference>
<dbReference type="Proteomes" id="UP000824166">
    <property type="component" value="Unassembled WGS sequence"/>
</dbReference>